<protein>
    <submittedName>
        <fullName evidence="1">Uncharacterized protein</fullName>
    </submittedName>
</protein>
<evidence type="ECO:0000313" key="2">
    <source>
        <dbReference type="Proteomes" id="UP000727506"/>
    </source>
</evidence>
<name>A0A943UYR9_9ACTN</name>
<accession>A0A943UYR9</accession>
<organism evidence="1 2">
    <name type="scientific">Slackia piriformis</name>
    <dbReference type="NCBI Taxonomy" id="626934"/>
    <lineage>
        <taxon>Bacteria</taxon>
        <taxon>Bacillati</taxon>
        <taxon>Actinomycetota</taxon>
        <taxon>Coriobacteriia</taxon>
        <taxon>Eggerthellales</taxon>
        <taxon>Eggerthellaceae</taxon>
        <taxon>Slackia</taxon>
    </lineage>
</organism>
<proteinExistence type="predicted"/>
<sequence>MRRLDMVLEPTKQQVFDAAAKPLPDALRDGGVVGYEIPFTRHFYEYTPLRPSADILAEIRELEAYIAEKLEGVLQ</sequence>
<dbReference type="Proteomes" id="UP000727506">
    <property type="component" value="Unassembled WGS sequence"/>
</dbReference>
<dbReference type="EMBL" id="JAGZSV010000008">
    <property type="protein sequence ID" value="MBS6940078.1"/>
    <property type="molecule type" value="Genomic_DNA"/>
</dbReference>
<gene>
    <name evidence="1" type="ORF">KH142_01060</name>
</gene>
<reference evidence="1" key="1">
    <citation type="submission" date="2021-02" db="EMBL/GenBank/DDBJ databases">
        <title>Infant gut strain persistence is associated with maternal origin, phylogeny, and functional potential including surface adhesion and iron acquisition.</title>
        <authorList>
            <person name="Lou Y.C."/>
        </authorList>
    </citation>
    <scope>NUCLEOTIDE SEQUENCE</scope>
    <source>
        <strain evidence="1">L2_039_000G1_dasL2_039_000G1_concoct_11</strain>
    </source>
</reference>
<comment type="caution">
    <text evidence="1">The sequence shown here is derived from an EMBL/GenBank/DDBJ whole genome shotgun (WGS) entry which is preliminary data.</text>
</comment>
<dbReference type="AlphaFoldDB" id="A0A943UYR9"/>
<evidence type="ECO:0000313" key="1">
    <source>
        <dbReference type="EMBL" id="MBS6940078.1"/>
    </source>
</evidence>